<evidence type="ECO:0000313" key="2">
    <source>
        <dbReference type="Proteomes" id="UP000282620"/>
    </source>
</evidence>
<protein>
    <submittedName>
        <fullName evidence="1">Uncharacterized protein</fullName>
    </submittedName>
</protein>
<name>A0A3B8DHV7_9CAUD</name>
<dbReference type="EMBL" id="MH817999">
    <property type="protein sequence ID" value="AYJ72803.1"/>
    <property type="molecule type" value="Genomic_DNA"/>
</dbReference>
<accession>A0A3B8DHV7</accession>
<organism evidence="1 2">
    <name type="scientific">Klebsiella phage Seifer</name>
    <dbReference type="NCBI Taxonomy" id="2315475"/>
    <lineage>
        <taxon>Viruses</taxon>
        <taxon>Duplodnaviria</taxon>
        <taxon>Heunggongvirae</taxon>
        <taxon>Uroviricota</taxon>
        <taxon>Caudoviricetes</taxon>
        <taxon>Casjensviridae</taxon>
        <taxon>Yonseivirus</taxon>
        <taxon>Yonseivirus seifer</taxon>
    </lineage>
</organism>
<keyword evidence="2" id="KW-1185">Reference proteome</keyword>
<sequence length="167" mass="18910">MSKRLDVLKALTDFLEGITPDNGYPYDFRGKVYRGRDRFGAEYVAKMPFLSILEAKATDYGKFANEEQTVRMDDWVLLVQGWCADDARNPTDPIYDIVAVVEKRLSMLISKDENGNPEFPGVYRLKGMIATLTLAQPVVRPPEEGLSDTAFFFLPIRVGLKVDIRNP</sequence>
<gene>
    <name evidence="1" type="ORF">CPT_Seifer_021</name>
</gene>
<reference evidence="2" key="1">
    <citation type="submission" date="2018-08" db="EMBL/GenBank/DDBJ databases">
        <title>Complete Genome of Klebsiella pneumoniae Siphophage Seifer.</title>
        <authorList>
            <person name="Salazar A.J."/>
            <person name="Lessor L."/>
            <person name="O'Leary C.J."/>
            <person name="Gill J."/>
            <person name="Liu M."/>
        </authorList>
    </citation>
    <scope>NUCLEOTIDE SEQUENCE [LARGE SCALE GENOMIC DNA]</scope>
</reference>
<dbReference type="Proteomes" id="UP000282620">
    <property type="component" value="Segment"/>
</dbReference>
<proteinExistence type="predicted"/>
<evidence type="ECO:0000313" key="1">
    <source>
        <dbReference type="EMBL" id="AYJ72803.1"/>
    </source>
</evidence>